<dbReference type="EMBL" id="JBHTHU010000005">
    <property type="protein sequence ID" value="MFD0749773.1"/>
    <property type="molecule type" value="Genomic_DNA"/>
</dbReference>
<dbReference type="InterPro" id="IPR016477">
    <property type="entry name" value="Fructo-/Ketosamine-3-kinase"/>
</dbReference>
<reference evidence="4" key="1">
    <citation type="journal article" date="2019" name="Int. J. Syst. Evol. Microbiol.">
        <title>The Global Catalogue of Microorganisms (GCM) 10K type strain sequencing project: providing services to taxonomists for standard genome sequencing and annotation.</title>
        <authorList>
            <consortium name="The Broad Institute Genomics Platform"/>
            <consortium name="The Broad Institute Genome Sequencing Center for Infectious Disease"/>
            <person name="Wu L."/>
            <person name="Ma J."/>
        </authorList>
    </citation>
    <scope>NUCLEOTIDE SEQUENCE [LARGE SCALE GENOMIC DNA]</scope>
    <source>
        <strain evidence="4">CCUG 63418</strain>
    </source>
</reference>
<dbReference type="Gene3D" id="3.30.200.20">
    <property type="entry name" value="Phosphorylase Kinase, domain 1"/>
    <property type="match status" value="1"/>
</dbReference>
<protein>
    <submittedName>
        <fullName evidence="3">Fructosamine kinase family protein</fullName>
    </submittedName>
</protein>
<proteinExistence type="inferred from homology"/>
<name>A0ABW2YVI2_9SPHI</name>
<dbReference type="Proteomes" id="UP001596958">
    <property type="component" value="Unassembled WGS sequence"/>
</dbReference>
<evidence type="ECO:0000313" key="3">
    <source>
        <dbReference type="EMBL" id="MFD0749773.1"/>
    </source>
</evidence>
<dbReference type="PANTHER" id="PTHR12149">
    <property type="entry name" value="FRUCTOSAMINE 3 KINASE-RELATED PROTEIN"/>
    <property type="match status" value="1"/>
</dbReference>
<organism evidence="3 4">
    <name type="scientific">Mucilaginibacter calamicampi</name>
    <dbReference type="NCBI Taxonomy" id="1302352"/>
    <lineage>
        <taxon>Bacteria</taxon>
        <taxon>Pseudomonadati</taxon>
        <taxon>Bacteroidota</taxon>
        <taxon>Sphingobacteriia</taxon>
        <taxon>Sphingobacteriales</taxon>
        <taxon>Sphingobacteriaceae</taxon>
        <taxon>Mucilaginibacter</taxon>
    </lineage>
</organism>
<accession>A0ABW2YVI2</accession>
<comment type="similarity">
    <text evidence="1 2">Belongs to the fructosamine kinase family.</text>
</comment>
<keyword evidence="4" id="KW-1185">Reference proteome</keyword>
<gene>
    <name evidence="3" type="ORF">ACFQZS_06445</name>
</gene>
<evidence type="ECO:0000256" key="1">
    <source>
        <dbReference type="ARBA" id="ARBA00009460"/>
    </source>
</evidence>
<dbReference type="InterPro" id="IPR011009">
    <property type="entry name" value="Kinase-like_dom_sf"/>
</dbReference>
<dbReference type="SUPFAM" id="SSF56112">
    <property type="entry name" value="Protein kinase-like (PK-like)"/>
    <property type="match status" value="1"/>
</dbReference>
<dbReference type="Gene3D" id="3.90.1200.10">
    <property type="match status" value="1"/>
</dbReference>
<dbReference type="PANTHER" id="PTHR12149:SF8">
    <property type="entry name" value="PROTEIN-RIBULOSAMINE 3-KINASE"/>
    <property type="match status" value="1"/>
</dbReference>
<dbReference type="Pfam" id="PF03881">
    <property type="entry name" value="Fructosamin_kin"/>
    <property type="match status" value="1"/>
</dbReference>
<keyword evidence="2 3" id="KW-0418">Kinase</keyword>
<comment type="caution">
    <text evidence="3">The sequence shown here is derived from an EMBL/GenBank/DDBJ whole genome shotgun (WGS) entry which is preliminary data.</text>
</comment>
<evidence type="ECO:0000313" key="4">
    <source>
        <dbReference type="Proteomes" id="UP001596958"/>
    </source>
</evidence>
<keyword evidence="2" id="KW-0808">Transferase</keyword>
<dbReference type="RefSeq" id="WP_377098420.1">
    <property type="nucleotide sequence ID" value="NZ_JBHTHU010000005.1"/>
</dbReference>
<dbReference type="PIRSF" id="PIRSF006221">
    <property type="entry name" value="Ketosamine-3-kinase"/>
    <property type="match status" value="1"/>
</dbReference>
<sequence>MTPSKGITSIIEDHLADTITSSRFVSGGSINIAYELQTTRGKYFLKVNHKALYPGMFEAEAKGLVLLTQTNTVKVPVIVLQGSAGNESFLLLEWIDARRGSVQATQALGGQLAQIHRNTTSEFGLDHDNYIGSLPQTNSRHARWSDFFIQERLQPMVSRAVDKRMLEYADAGSFEKLYAKLPELFDEEAPALLHGDLWSGNYLTTPADEPYLIDPAVYYGNREVDVAMTTLFGGFSNEFYDSYNEAFPLAKGWEQRMDLWNLYPLLVHLNLFGAGYLGRVRDALNSYL</sequence>
<dbReference type="GO" id="GO:0016301">
    <property type="term" value="F:kinase activity"/>
    <property type="evidence" value="ECO:0007669"/>
    <property type="project" value="UniProtKB-KW"/>
</dbReference>
<evidence type="ECO:0000256" key="2">
    <source>
        <dbReference type="PIRNR" id="PIRNR006221"/>
    </source>
</evidence>